<dbReference type="Gene3D" id="1.20.1280.50">
    <property type="match status" value="1"/>
</dbReference>
<dbReference type="InterPro" id="IPR032675">
    <property type="entry name" value="LRR_dom_sf"/>
</dbReference>
<protein>
    <submittedName>
        <fullName evidence="1">Uncharacterized protein</fullName>
    </submittedName>
</protein>
<dbReference type="AlphaFoldDB" id="A0A550C515"/>
<name>A0A550C515_9AGAR</name>
<dbReference type="Gene3D" id="3.80.10.10">
    <property type="entry name" value="Ribonuclease Inhibitor"/>
    <property type="match status" value="1"/>
</dbReference>
<dbReference type="STRING" id="97359.A0A550C515"/>
<evidence type="ECO:0000313" key="1">
    <source>
        <dbReference type="EMBL" id="TRM59899.1"/>
    </source>
</evidence>
<dbReference type="EMBL" id="VDMD01000025">
    <property type="protein sequence ID" value="TRM59899.1"/>
    <property type="molecule type" value="Genomic_DNA"/>
</dbReference>
<proteinExistence type="predicted"/>
<comment type="caution">
    <text evidence="1">The sequence shown here is derived from an EMBL/GenBank/DDBJ whole genome shotgun (WGS) entry which is preliminary data.</text>
</comment>
<sequence>MRVTRSQHSKKADINRLPVELLAEVFIVVALADSQSRDIEWIPKFSHVCSLWRTVALSTPKLWTNIGLYCDVRKWTSHLVQLRLDRSAPLPFRLSFTIDVERAKDIVRLLQSASRRWETLHIGLDANNPTLTGVAVPLPSLKTVSITFAPFIARTSSGPVFLDHDSPPIFSLAPNVVDLTFRLTDVNLATIDLPPAWKITRLKLDSYLAVMRTEPFAFNLVRQCRTTTATVALQSIELPELLTLRLDTTYSGALGQIIAPRLRHLTLVHTQITPHLTENIRRLLVHQGPLQSLQCLDLNGAHQTPGNLSDPLVDLLHAIPSLTDLRISNSDLGDSPYSQRLLVHWHNTVIDIPLLRALTCGDKLPPLLPNLTVLHVNFGDVWSKLPSDLMHAQASLVCDLFYDIWESRGLDCDVRVLQQLKTDMGIFWLRNASMSAFLHQQLGMRNYLLELGVDGQKYDFAPDHHSRTLSQASASLASRLRAGPGTKTG</sequence>
<gene>
    <name evidence="1" type="ORF">BD626DRAFT_506796</name>
</gene>
<evidence type="ECO:0000313" key="2">
    <source>
        <dbReference type="Proteomes" id="UP000320762"/>
    </source>
</evidence>
<organism evidence="1 2">
    <name type="scientific">Schizophyllum amplum</name>
    <dbReference type="NCBI Taxonomy" id="97359"/>
    <lineage>
        <taxon>Eukaryota</taxon>
        <taxon>Fungi</taxon>
        <taxon>Dikarya</taxon>
        <taxon>Basidiomycota</taxon>
        <taxon>Agaricomycotina</taxon>
        <taxon>Agaricomycetes</taxon>
        <taxon>Agaricomycetidae</taxon>
        <taxon>Agaricales</taxon>
        <taxon>Schizophyllaceae</taxon>
        <taxon>Schizophyllum</taxon>
    </lineage>
</organism>
<accession>A0A550C515</accession>
<reference evidence="1 2" key="1">
    <citation type="journal article" date="2019" name="New Phytol.">
        <title>Comparative genomics reveals unique wood-decay strategies and fruiting body development in the Schizophyllaceae.</title>
        <authorList>
            <person name="Almasi E."/>
            <person name="Sahu N."/>
            <person name="Krizsan K."/>
            <person name="Balint B."/>
            <person name="Kovacs G.M."/>
            <person name="Kiss B."/>
            <person name="Cseklye J."/>
            <person name="Drula E."/>
            <person name="Henrissat B."/>
            <person name="Nagy I."/>
            <person name="Chovatia M."/>
            <person name="Adam C."/>
            <person name="LaButti K."/>
            <person name="Lipzen A."/>
            <person name="Riley R."/>
            <person name="Grigoriev I.V."/>
            <person name="Nagy L.G."/>
        </authorList>
    </citation>
    <scope>NUCLEOTIDE SEQUENCE [LARGE SCALE GENOMIC DNA]</scope>
    <source>
        <strain evidence="1 2">NL-1724</strain>
    </source>
</reference>
<keyword evidence="2" id="KW-1185">Reference proteome</keyword>
<dbReference type="SUPFAM" id="SSF52047">
    <property type="entry name" value="RNI-like"/>
    <property type="match status" value="1"/>
</dbReference>
<dbReference type="OrthoDB" id="2269034at2759"/>
<dbReference type="Proteomes" id="UP000320762">
    <property type="component" value="Unassembled WGS sequence"/>
</dbReference>